<dbReference type="CDD" id="cd14014">
    <property type="entry name" value="STKc_PknB_like"/>
    <property type="match status" value="1"/>
</dbReference>
<dbReference type="Pfam" id="PF00069">
    <property type="entry name" value="Pkinase"/>
    <property type="match status" value="1"/>
</dbReference>
<keyword evidence="8" id="KW-0808">Transferase</keyword>
<dbReference type="SUPFAM" id="SSF46894">
    <property type="entry name" value="C-terminal effector domain of the bipartite response regulators"/>
    <property type="match status" value="1"/>
</dbReference>
<dbReference type="InterPro" id="IPR027417">
    <property type="entry name" value="P-loop_NTPase"/>
</dbReference>
<evidence type="ECO:0000313" key="9">
    <source>
        <dbReference type="Proteomes" id="UP000005951"/>
    </source>
</evidence>
<dbReference type="InterPro" id="IPR000792">
    <property type="entry name" value="Tscrpt_reg_LuxR_C"/>
</dbReference>
<reference evidence="8 9" key="1">
    <citation type="journal article" date="2013" name="Genome Announc.">
        <title>Draft Genome Sequence of Rhodococcus opacus Strain M213 Shows a Diverse Catabolic Potential.</title>
        <authorList>
            <person name="Pathak A."/>
            <person name="Green S.J."/>
            <person name="Ogram A."/>
            <person name="Chauhan A."/>
        </authorList>
    </citation>
    <scope>NUCLEOTIDE SEQUENCE [LARGE SCALE GENOMIC DNA]</scope>
    <source>
        <strain evidence="8 9">M213</strain>
    </source>
</reference>
<dbReference type="SMART" id="SM00220">
    <property type="entry name" value="S_TKc"/>
    <property type="match status" value="1"/>
</dbReference>
<dbReference type="SUPFAM" id="SSF52540">
    <property type="entry name" value="P-loop containing nucleoside triphosphate hydrolases"/>
    <property type="match status" value="1"/>
</dbReference>
<dbReference type="EMBL" id="AJYC02000090">
    <property type="protein sequence ID" value="EKT79083.1"/>
    <property type="molecule type" value="Genomic_DNA"/>
</dbReference>
<dbReference type="Pfam" id="PF00196">
    <property type="entry name" value="GerE"/>
    <property type="match status" value="1"/>
</dbReference>
<dbReference type="PRINTS" id="PR00364">
    <property type="entry name" value="DISEASERSIST"/>
</dbReference>
<dbReference type="PROSITE" id="PS00107">
    <property type="entry name" value="PROTEIN_KINASE_ATP"/>
    <property type="match status" value="1"/>
</dbReference>
<dbReference type="Pfam" id="PF13424">
    <property type="entry name" value="TPR_12"/>
    <property type="match status" value="1"/>
</dbReference>
<dbReference type="Gene3D" id="3.30.200.20">
    <property type="entry name" value="Phosphorylase Kinase, domain 1"/>
    <property type="match status" value="1"/>
</dbReference>
<dbReference type="PANTHER" id="PTHR47691:SF3">
    <property type="entry name" value="HTH-TYPE TRANSCRIPTIONAL REGULATOR RV0890C-RELATED"/>
    <property type="match status" value="1"/>
</dbReference>
<dbReference type="Gene3D" id="1.25.40.10">
    <property type="entry name" value="Tetratricopeptide repeat domain"/>
    <property type="match status" value="1"/>
</dbReference>
<dbReference type="InterPro" id="IPR036388">
    <property type="entry name" value="WH-like_DNA-bd_sf"/>
</dbReference>
<dbReference type="SUPFAM" id="SSF48452">
    <property type="entry name" value="TPR-like"/>
    <property type="match status" value="1"/>
</dbReference>
<dbReference type="GO" id="GO:0004672">
    <property type="term" value="F:protein kinase activity"/>
    <property type="evidence" value="ECO:0007669"/>
    <property type="project" value="InterPro"/>
</dbReference>
<protein>
    <submittedName>
        <fullName evidence="8">Protein kinase/ LuxR family transcriptional regulator</fullName>
    </submittedName>
</protein>
<dbReference type="PROSITE" id="PS50011">
    <property type="entry name" value="PROTEIN_KINASE_DOM"/>
    <property type="match status" value="1"/>
</dbReference>
<dbReference type="InterPro" id="IPR011990">
    <property type="entry name" value="TPR-like_helical_dom_sf"/>
</dbReference>
<dbReference type="GO" id="GO:0003677">
    <property type="term" value="F:DNA binding"/>
    <property type="evidence" value="ECO:0007669"/>
    <property type="project" value="InterPro"/>
</dbReference>
<feature type="repeat" description="TPR" evidence="3">
    <location>
        <begin position="847"/>
        <end position="880"/>
    </location>
</feature>
<evidence type="ECO:0000256" key="2">
    <source>
        <dbReference type="ARBA" id="ARBA00022840"/>
    </source>
</evidence>
<dbReference type="InterPro" id="IPR016032">
    <property type="entry name" value="Sig_transdc_resp-reg_C-effctor"/>
</dbReference>
<feature type="region of interest" description="Disordered" evidence="5">
    <location>
        <begin position="1"/>
        <end position="20"/>
    </location>
</feature>
<keyword evidence="8" id="KW-0418">Kinase</keyword>
<evidence type="ECO:0000256" key="4">
    <source>
        <dbReference type="PROSITE-ProRule" id="PRU10141"/>
    </source>
</evidence>
<dbReference type="PROSITE" id="PS50043">
    <property type="entry name" value="HTH_LUXR_2"/>
    <property type="match status" value="1"/>
</dbReference>
<dbReference type="InterPro" id="IPR008271">
    <property type="entry name" value="Ser/Thr_kinase_AS"/>
</dbReference>
<dbReference type="Gene3D" id="3.40.50.300">
    <property type="entry name" value="P-loop containing nucleotide triphosphate hydrolases"/>
    <property type="match status" value="1"/>
</dbReference>
<dbReference type="PROSITE" id="PS50005">
    <property type="entry name" value="TPR"/>
    <property type="match status" value="1"/>
</dbReference>
<keyword evidence="2 4" id="KW-0067">ATP-binding</keyword>
<organism evidence="8 9">
    <name type="scientific">Rhodococcus opacus M213</name>
    <dbReference type="NCBI Taxonomy" id="1129896"/>
    <lineage>
        <taxon>Bacteria</taxon>
        <taxon>Bacillati</taxon>
        <taxon>Actinomycetota</taxon>
        <taxon>Actinomycetes</taxon>
        <taxon>Mycobacteriales</taxon>
        <taxon>Nocardiaceae</taxon>
        <taxon>Rhodococcus</taxon>
    </lineage>
</organism>
<dbReference type="SMART" id="SM00028">
    <property type="entry name" value="TPR"/>
    <property type="match status" value="2"/>
</dbReference>
<dbReference type="Gene3D" id="1.10.510.10">
    <property type="entry name" value="Transferase(Phosphotransferase) domain 1"/>
    <property type="match status" value="1"/>
</dbReference>
<dbReference type="InterPro" id="IPR007111">
    <property type="entry name" value="NACHT_NTPase"/>
</dbReference>
<evidence type="ECO:0000259" key="7">
    <source>
        <dbReference type="PROSITE" id="PS50043"/>
    </source>
</evidence>
<dbReference type="CDD" id="cd06170">
    <property type="entry name" value="LuxR_C_like"/>
    <property type="match status" value="1"/>
</dbReference>
<name>K8XC30_RHOOP</name>
<dbReference type="PANTHER" id="PTHR47691">
    <property type="entry name" value="REGULATOR-RELATED"/>
    <property type="match status" value="1"/>
</dbReference>
<evidence type="ECO:0000313" key="8">
    <source>
        <dbReference type="EMBL" id="EKT79083.1"/>
    </source>
</evidence>
<feature type="region of interest" description="Disordered" evidence="5">
    <location>
        <begin position="298"/>
        <end position="330"/>
    </location>
</feature>
<gene>
    <name evidence="8" type="ORF">WSS_A29384</name>
</gene>
<comment type="caution">
    <text evidence="8">The sequence shown here is derived from an EMBL/GenBank/DDBJ whole genome shotgun (WGS) entry which is preliminary data.</text>
</comment>
<dbReference type="RefSeq" id="WP_005261471.1">
    <property type="nucleotide sequence ID" value="NZ_AJYC02000090.1"/>
</dbReference>
<dbReference type="PROSITE" id="PS00108">
    <property type="entry name" value="PROTEIN_KINASE_ST"/>
    <property type="match status" value="1"/>
</dbReference>
<dbReference type="InterPro" id="IPR017441">
    <property type="entry name" value="Protein_kinase_ATP_BS"/>
</dbReference>
<feature type="domain" description="Protein kinase" evidence="6">
    <location>
        <begin position="25"/>
        <end position="291"/>
    </location>
</feature>
<evidence type="ECO:0000256" key="1">
    <source>
        <dbReference type="ARBA" id="ARBA00022741"/>
    </source>
</evidence>
<accession>K8XC30</accession>
<dbReference type="GO" id="GO:0006355">
    <property type="term" value="P:regulation of DNA-templated transcription"/>
    <property type="evidence" value="ECO:0007669"/>
    <property type="project" value="InterPro"/>
</dbReference>
<evidence type="ECO:0000259" key="6">
    <source>
        <dbReference type="PROSITE" id="PS50011"/>
    </source>
</evidence>
<dbReference type="SUPFAM" id="SSF56112">
    <property type="entry name" value="Protein kinase-like (PK-like)"/>
    <property type="match status" value="1"/>
</dbReference>
<dbReference type="AlphaFoldDB" id="K8XC30"/>
<dbReference type="GO" id="GO:0005524">
    <property type="term" value="F:ATP binding"/>
    <property type="evidence" value="ECO:0007669"/>
    <property type="project" value="UniProtKB-UniRule"/>
</dbReference>
<sequence>MGEGDPLDTQRYPQSPAAELAGTGFNDAEEIGRGGFGVVYRCTQEDLDRTVAVKVLTVDLDEENRARFFREQRAMGRLTGHPNIVHILQVGATDSGRPYIVMPYHSQDSLDVRIRRHGPLPVEEALRLGVKIAGALESAHRLGILHRDVKPANILLTDYGEPELADFGIAHIAGGFETATGAVTGSPAYTAPEVLGGDPPSPPADVYGLGAVLFSALTGHAAFERRSGEQVVAQFLRITTQAVPDLREHGIPDDVSAVIARAMSREPGQRPATAADFGEQLRGLQRDHGFPVDDMALRAEPDAQGNDWRPSPEVRPRRTGTSTPSEMGNLPLELTSFVGRRHELTEAKNLLTGSRLVTLTGIGGVGKTRLAMRVAAAVQREYADGVRLVELGELRDESSLVDILAAAVGVRDDSARPVRDVLIEFLAPRKVLLLLDNCEHLVEAAAKLAETLLRVCPGLRILATSREALGIGGEAVLRVPPLAVPDPERKPSLRGLPKYDAVSLFTERGAAAVPGFALTEENAATVAGICHRLDGLPLPIELAAARLRAMSPEQILGRLTDRYTLLTRGSRGAPTRQQTLRLCIDWSFELCTAEEQLVWGRVAVFAGSFELDAAEQVCGEGLAQDELLDTLSSLVEKSILIREESRSVVRFRMLETLREYGYEKLEQTGEAVALRRRHRDWYEALALAAEAEWISARQLDWIARLKREQPNLREALEFSVDDDPAAGLRTAAALYWFWSSQSLFSEGRRWLDQLLTHHNGTLTLERIKALYCASVMANVQGDLGVGAALVAEGRTLTAQTSDPMMSALVADADGMLALYSGDLARACSGLEAALPEFIKQGQRTLETSVLYLLGLIYGLSGQTDQAIESHKRVLAITEQYDEKVYRSQSLWALGIAVWRQGDTDRAVQLLEQSLELSRIVHSQRSVAKTIEALAWIACELSDAQRAAVLLGAADGLAQAVGTSAVIHSNLIVYQEECVEKARKKLGEAAFVAAYRKGEQLGFDSAIAYALHEHTPSTPSPDIDPSTRLTKRERQVADLVAEGLTNQGIADRLVISRRTAQGHVEHILAKLGFTSRAQIAAWVAEADDWE</sequence>
<dbReference type="InterPro" id="IPR011009">
    <property type="entry name" value="Kinase-like_dom_sf"/>
</dbReference>
<dbReference type="Proteomes" id="UP000005951">
    <property type="component" value="Unassembled WGS sequence"/>
</dbReference>
<evidence type="ECO:0000256" key="5">
    <source>
        <dbReference type="SAM" id="MobiDB-lite"/>
    </source>
</evidence>
<proteinExistence type="predicted"/>
<dbReference type="Gene3D" id="1.10.10.10">
    <property type="entry name" value="Winged helix-like DNA-binding domain superfamily/Winged helix DNA-binding domain"/>
    <property type="match status" value="1"/>
</dbReference>
<dbReference type="InterPro" id="IPR000719">
    <property type="entry name" value="Prot_kinase_dom"/>
</dbReference>
<evidence type="ECO:0000256" key="3">
    <source>
        <dbReference type="PROSITE-ProRule" id="PRU00339"/>
    </source>
</evidence>
<feature type="binding site" evidence="4">
    <location>
        <position position="54"/>
    </location>
    <ligand>
        <name>ATP</name>
        <dbReference type="ChEBI" id="CHEBI:30616"/>
    </ligand>
</feature>
<dbReference type="PRINTS" id="PR00038">
    <property type="entry name" value="HTHLUXR"/>
</dbReference>
<keyword evidence="3" id="KW-0802">TPR repeat</keyword>
<feature type="domain" description="HTH luxR-type" evidence="7">
    <location>
        <begin position="1021"/>
        <end position="1086"/>
    </location>
</feature>
<dbReference type="SMART" id="SM00421">
    <property type="entry name" value="HTH_LUXR"/>
    <property type="match status" value="1"/>
</dbReference>
<dbReference type="Pfam" id="PF05729">
    <property type="entry name" value="NACHT"/>
    <property type="match status" value="1"/>
</dbReference>
<dbReference type="InterPro" id="IPR019734">
    <property type="entry name" value="TPR_rpt"/>
</dbReference>
<keyword evidence="1 4" id="KW-0547">Nucleotide-binding</keyword>